<feature type="domain" description="DDE-1" evidence="1">
    <location>
        <begin position="205"/>
        <end position="289"/>
    </location>
</feature>
<dbReference type="InterPro" id="IPR004875">
    <property type="entry name" value="DDE_SF_endonuclease_dom"/>
</dbReference>
<protein>
    <recommendedName>
        <fullName evidence="1">DDE-1 domain-containing protein</fullName>
    </recommendedName>
</protein>
<evidence type="ECO:0000313" key="3">
    <source>
        <dbReference type="Proteomes" id="UP001549921"/>
    </source>
</evidence>
<reference evidence="2 3" key="1">
    <citation type="submission" date="2024-06" db="EMBL/GenBank/DDBJ databases">
        <title>A chromosome-level genome assembly of beet webworm, Loxostege sticticalis.</title>
        <authorList>
            <person name="Zhang Y."/>
        </authorList>
    </citation>
    <scope>NUCLEOTIDE SEQUENCE [LARGE SCALE GENOMIC DNA]</scope>
    <source>
        <strain evidence="2">AQ028</strain>
        <tissue evidence="2">Male pupae</tissue>
    </source>
</reference>
<organism evidence="2 3">
    <name type="scientific">Loxostege sticticalis</name>
    <name type="common">Beet webworm moth</name>
    <dbReference type="NCBI Taxonomy" id="481309"/>
    <lineage>
        <taxon>Eukaryota</taxon>
        <taxon>Metazoa</taxon>
        <taxon>Ecdysozoa</taxon>
        <taxon>Arthropoda</taxon>
        <taxon>Hexapoda</taxon>
        <taxon>Insecta</taxon>
        <taxon>Pterygota</taxon>
        <taxon>Neoptera</taxon>
        <taxon>Endopterygota</taxon>
        <taxon>Lepidoptera</taxon>
        <taxon>Glossata</taxon>
        <taxon>Ditrysia</taxon>
        <taxon>Pyraloidea</taxon>
        <taxon>Crambidae</taxon>
        <taxon>Pyraustinae</taxon>
        <taxon>Loxostege</taxon>
    </lineage>
</organism>
<dbReference type="Pfam" id="PF03184">
    <property type="entry name" value="DDE_1"/>
    <property type="match status" value="1"/>
</dbReference>
<dbReference type="AlphaFoldDB" id="A0ABD0SVA4"/>
<gene>
    <name evidence="2" type="ORF">ABMA28_003125</name>
</gene>
<accession>A0ABD0SVA4</accession>
<dbReference type="PANTHER" id="PTHR19303">
    <property type="entry name" value="TRANSPOSON"/>
    <property type="match status" value="1"/>
</dbReference>
<proteinExistence type="predicted"/>
<name>A0ABD0SVA4_LOXSC</name>
<dbReference type="InterPro" id="IPR036397">
    <property type="entry name" value="RNaseH_sf"/>
</dbReference>
<dbReference type="InterPro" id="IPR050863">
    <property type="entry name" value="CenT-Element_Derived"/>
</dbReference>
<evidence type="ECO:0000259" key="1">
    <source>
        <dbReference type="Pfam" id="PF03184"/>
    </source>
</evidence>
<dbReference type="Proteomes" id="UP001549921">
    <property type="component" value="Unassembled WGS sequence"/>
</dbReference>
<evidence type="ECO:0000313" key="2">
    <source>
        <dbReference type="EMBL" id="KAL0829619.1"/>
    </source>
</evidence>
<dbReference type="EMBL" id="JBEDNZ010000014">
    <property type="protein sequence ID" value="KAL0829619.1"/>
    <property type="molecule type" value="Genomic_DNA"/>
</dbReference>
<sequence length="298" mass="34044">MSERRKMLRLKILSTRQTIDSHKFFSSTEETQLVSYLIMASKLYHGLTPKNVRDLAFQYASENRKKKIPQKWVKQETATYDWFYGFMNRHKELSLRVPEATSLSRATAFNRHNVGNFFENLKSLLQRFNFGPDQIWNVDETGITTVHKPKKCVACRGLKQVSKVTSGERGQLITVCGAINAIGNASQRMIDGGPPGTEGAPHPCGWMTGPNFLLFLIFFHKHSPLSYIYLDNHESHITIDSINYCKDNGIHLLTIPPHTSQKLHPLDRIVFGALKPYYNTACDNWMVTHPGRISFKCV</sequence>
<dbReference type="Gene3D" id="3.30.420.10">
    <property type="entry name" value="Ribonuclease H-like superfamily/Ribonuclease H"/>
    <property type="match status" value="1"/>
</dbReference>
<dbReference type="PANTHER" id="PTHR19303:SF71">
    <property type="entry name" value="ZINC FINGER PHD-TYPE DOMAIN-CONTAINING PROTEIN"/>
    <property type="match status" value="1"/>
</dbReference>
<comment type="caution">
    <text evidence="2">The sequence shown here is derived from an EMBL/GenBank/DDBJ whole genome shotgun (WGS) entry which is preliminary data.</text>
</comment>